<feature type="non-terminal residue" evidence="2">
    <location>
        <position position="167"/>
    </location>
</feature>
<dbReference type="Gene3D" id="3.40.50.300">
    <property type="entry name" value="P-loop containing nucleotide triphosphate hydrolases"/>
    <property type="match status" value="1"/>
</dbReference>
<dbReference type="InterPro" id="IPR027417">
    <property type="entry name" value="P-loop_NTPase"/>
</dbReference>
<dbReference type="EMBL" id="AUZX01015179">
    <property type="protein sequence ID" value="EQD29714.1"/>
    <property type="molecule type" value="Genomic_DNA"/>
</dbReference>
<reference evidence="2" key="1">
    <citation type="submission" date="2013-08" db="EMBL/GenBank/DDBJ databases">
        <authorList>
            <person name="Mendez C."/>
            <person name="Richter M."/>
            <person name="Ferrer M."/>
            <person name="Sanchez J."/>
        </authorList>
    </citation>
    <scope>NUCLEOTIDE SEQUENCE</scope>
</reference>
<dbReference type="GO" id="GO:0005524">
    <property type="term" value="F:ATP binding"/>
    <property type="evidence" value="ECO:0007669"/>
    <property type="project" value="UniProtKB-KW"/>
</dbReference>
<dbReference type="Pfam" id="PF00005">
    <property type="entry name" value="ABC_tran"/>
    <property type="match status" value="1"/>
</dbReference>
<gene>
    <name evidence="2" type="ORF">B1A_20570</name>
</gene>
<proteinExistence type="predicted"/>
<organism evidence="2">
    <name type="scientific">mine drainage metagenome</name>
    <dbReference type="NCBI Taxonomy" id="410659"/>
    <lineage>
        <taxon>unclassified sequences</taxon>
        <taxon>metagenomes</taxon>
        <taxon>ecological metagenomes</taxon>
    </lineage>
</organism>
<sequence length="167" mass="18955">LLSPTSGAITIDSLNVKDHPHEIRQRIGIIFQDPSLDDRLTAWENLEFHGRLYGISRPSRKKRGDFLLDVMGLSARKDDLVRTFSGGMKRRLEIARGLLHAPKLLILDEPTLGLDPHSRRTVWEYLHTIRKEVGMTVFLTTHYLEEADGSDRVGIIDHGRIVALDTP</sequence>
<name>T0ZLV5_9ZZZZ</name>
<dbReference type="PANTHER" id="PTHR43582">
    <property type="entry name" value="LINEARMYCIN RESISTANCE ATP-BINDING PROTEIN LNRL"/>
    <property type="match status" value="1"/>
</dbReference>
<evidence type="ECO:0000313" key="2">
    <source>
        <dbReference type="EMBL" id="EQD29714.1"/>
    </source>
</evidence>
<feature type="non-terminal residue" evidence="2">
    <location>
        <position position="1"/>
    </location>
</feature>
<keyword evidence="2" id="KW-0067">ATP-binding</keyword>
<feature type="domain" description="ABC transporter" evidence="1">
    <location>
        <begin position="2"/>
        <end position="111"/>
    </location>
</feature>
<keyword evidence="2" id="KW-0547">Nucleotide-binding</keyword>
<accession>T0ZLV5</accession>
<dbReference type="GO" id="GO:0016887">
    <property type="term" value="F:ATP hydrolysis activity"/>
    <property type="evidence" value="ECO:0007669"/>
    <property type="project" value="InterPro"/>
</dbReference>
<dbReference type="AlphaFoldDB" id="T0ZLV5"/>
<evidence type="ECO:0000259" key="1">
    <source>
        <dbReference type="Pfam" id="PF00005"/>
    </source>
</evidence>
<protein>
    <submittedName>
        <fullName evidence="2">ABC transporter ATP-binding protein</fullName>
    </submittedName>
</protein>
<dbReference type="PANTHER" id="PTHR43582:SF2">
    <property type="entry name" value="LINEARMYCIN RESISTANCE ATP-BINDING PROTEIN LNRL"/>
    <property type="match status" value="1"/>
</dbReference>
<comment type="caution">
    <text evidence="2">The sequence shown here is derived from an EMBL/GenBank/DDBJ whole genome shotgun (WGS) entry which is preliminary data.</text>
</comment>
<dbReference type="SUPFAM" id="SSF52540">
    <property type="entry name" value="P-loop containing nucleoside triphosphate hydrolases"/>
    <property type="match status" value="1"/>
</dbReference>
<dbReference type="InterPro" id="IPR003439">
    <property type="entry name" value="ABC_transporter-like_ATP-bd"/>
</dbReference>
<reference evidence="2" key="2">
    <citation type="journal article" date="2014" name="ISME J.">
        <title>Microbial stratification in low pH oxic and suboxic macroscopic growths along an acid mine drainage.</title>
        <authorList>
            <person name="Mendez-Garcia C."/>
            <person name="Mesa V."/>
            <person name="Sprenger R.R."/>
            <person name="Richter M."/>
            <person name="Diez M.S."/>
            <person name="Solano J."/>
            <person name="Bargiela R."/>
            <person name="Golyshina O.V."/>
            <person name="Manteca A."/>
            <person name="Ramos J.L."/>
            <person name="Gallego J.R."/>
            <person name="Llorente I."/>
            <person name="Martins Dos Santos V.A."/>
            <person name="Jensen O.N."/>
            <person name="Pelaez A.I."/>
            <person name="Sanchez J."/>
            <person name="Ferrer M."/>
        </authorList>
    </citation>
    <scope>NUCLEOTIDE SEQUENCE</scope>
</reference>